<keyword evidence="5" id="KW-1185">Reference proteome</keyword>
<comment type="caution">
    <text evidence="4">The sequence shown here is derived from an EMBL/GenBank/DDBJ whole genome shotgun (WGS) entry which is preliminary data.</text>
</comment>
<dbReference type="InterPro" id="IPR006935">
    <property type="entry name" value="Helicase/UvrB_N"/>
</dbReference>
<dbReference type="GO" id="GO:0005829">
    <property type="term" value="C:cytosol"/>
    <property type="evidence" value="ECO:0007669"/>
    <property type="project" value="TreeGrafter"/>
</dbReference>
<dbReference type="PANTHER" id="PTHR47396">
    <property type="entry name" value="TYPE I RESTRICTION ENZYME ECOKI R PROTEIN"/>
    <property type="match status" value="1"/>
</dbReference>
<dbReference type="InterPro" id="IPR050742">
    <property type="entry name" value="Helicase_Restrict-Modif_Enz"/>
</dbReference>
<dbReference type="GO" id="GO:0003677">
    <property type="term" value="F:DNA binding"/>
    <property type="evidence" value="ECO:0007669"/>
    <property type="project" value="InterPro"/>
</dbReference>
<evidence type="ECO:0000256" key="1">
    <source>
        <dbReference type="SAM" id="MobiDB-lite"/>
    </source>
</evidence>
<dbReference type="AlphaFoldDB" id="A0A3N9TLM9"/>
<dbReference type="Pfam" id="PF00271">
    <property type="entry name" value="Helicase_C"/>
    <property type="match status" value="1"/>
</dbReference>
<feature type="domain" description="Helicase/UvrB N-terminal" evidence="3">
    <location>
        <begin position="2"/>
        <end position="154"/>
    </location>
</feature>
<sequence length="456" mass="51315">MLRVWQYECINQAVEKYQSGNKHFLTQATPGAGKTMMAAHLSKRLINNDMIDLIICFSPSVNVANGFTTTFAHVLQCSFNGKLGSLGTSLTYQAIQYLDDSFWETISKYRVLAIFDEIHHCSGETLAEANSWGEQIILKVQNAVTCTLALTGTPWRSDSLPISLSSYSDPEGRIICDYQYTLKQAITDKVCRKPKLVLVDNERLQFTDVDESKYYSSIQALFKEQKISYSSILQDNDALAHILKLAVDRLHSIRTINSNAAGLVVAASIAHARQIQTILSEQLQQSSILVSYQDPNAQGIIEKFKNENAPWIISIGMISEGTDIPRLQVCCHLSNVRTELYFRQVLGRILRITDSRNQEAWLYTFAEESLVKFAEEIEQDIPKSCLYVKPRELSENEPSPPLRTNEIPSSSASTVQGEVAWSMGSGELNYQENFSLYSSFTLGHFRERVIEAFSTL</sequence>
<evidence type="ECO:0000313" key="4">
    <source>
        <dbReference type="EMBL" id="RQW65210.1"/>
    </source>
</evidence>
<dbReference type="GO" id="GO:0005524">
    <property type="term" value="F:ATP binding"/>
    <property type="evidence" value="ECO:0007669"/>
    <property type="project" value="InterPro"/>
</dbReference>
<dbReference type="Proteomes" id="UP000281112">
    <property type="component" value="Unassembled WGS sequence"/>
</dbReference>
<dbReference type="PANTHER" id="PTHR47396:SF1">
    <property type="entry name" value="ATP-DEPENDENT HELICASE IRC3-RELATED"/>
    <property type="match status" value="1"/>
</dbReference>
<proteinExistence type="predicted"/>
<dbReference type="Pfam" id="PF04851">
    <property type="entry name" value="ResIII"/>
    <property type="match status" value="1"/>
</dbReference>
<name>A0A3N9TLM9_9VIBR</name>
<dbReference type="InterPro" id="IPR001650">
    <property type="entry name" value="Helicase_C-like"/>
</dbReference>
<dbReference type="OrthoDB" id="5165890at2"/>
<evidence type="ECO:0000259" key="2">
    <source>
        <dbReference type="Pfam" id="PF00271"/>
    </source>
</evidence>
<dbReference type="InterPro" id="IPR027417">
    <property type="entry name" value="P-loop_NTPase"/>
</dbReference>
<dbReference type="EMBL" id="RJVQ01000001">
    <property type="protein sequence ID" value="RQW65210.1"/>
    <property type="molecule type" value="Genomic_DNA"/>
</dbReference>
<feature type="region of interest" description="Disordered" evidence="1">
    <location>
        <begin position="392"/>
        <end position="411"/>
    </location>
</feature>
<protein>
    <submittedName>
        <fullName evidence="4">Diguanylate cyclase</fullName>
    </submittedName>
</protein>
<accession>A0A3N9TLM9</accession>
<dbReference type="SUPFAM" id="SSF52540">
    <property type="entry name" value="P-loop containing nucleoside triphosphate hydrolases"/>
    <property type="match status" value="2"/>
</dbReference>
<evidence type="ECO:0000313" key="5">
    <source>
        <dbReference type="Proteomes" id="UP000281112"/>
    </source>
</evidence>
<gene>
    <name evidence="4" type="ORF">EES38_03680</name>
</gene>
<evidence type="ECO:0000259" key="3">
    <source>
        <dbReference type="Pfam" id="PF04851"/>
    </source>
</evidence>
<reference evidence="4 5" key="1">
    <citation type="submission" date="2018-11" db="EMBL/GenBank/DDBJ databases">
        <title>Vibrio LJC006 sp. nov., isolated from seawater during the bloom of the enteromorpha.</title>
        <authorList>
            <person name="Liang J."/>
        </authorList>
    </citation>
    <scope>NUCLEOTIDE SEQUENCE [LARGE SCALE GENOMIC DNA]</scope>
    <source>
        <strain evidence="4 5">LJC006</strain>
    </source>
</reference>
<organism evidence="4 5">
    <name type="scientific">Vibrio viridaestus</name>
    <dbReference type="NCBI Taxonomy" id="2487322"/>
    <lineage>
        <taxon>Bacteria</taxon>
        <taxon>Pseudomonadati</taxon>
        <taxon>Pseudomonadota</taxon>
        <taxon>Gammaproteobacteria</taxon>
        <taxon>Vibrionales</taxon>
        <taxon>Vibrionaceae</taxon>
        <taxon>Vibrio</taxon>
    </lineage>
</organism>
<dbReference type="Gene3D" id="3.40.50.300">
    <property type="entry name" value="P-loop containing nucleotide triphosphate hydrolases"/>
    <property type="match status" value="2"/>
</dbReference>
<feature type="domain" description="Helicase C-terminal" evidence="2">
    <location>
        <begin position="255"/>
        <end position="352"/>
    </location>
</feature>
<dbReference type="GO" id="GO:0016787">
    <property type="term" value="F:hydrolase activity"/>
    <property type="evidence" value="ECO:0007669"/>
    <property type="project" value="InterPro"/>
</dbReference>